<evidence type="ECO:0000313" key="2">
    <source>
        <dbReference type="Proteomes" id="UP000257109"/>
    </source>
</evidence>
<protein>
    <submittedName>
        <fullName evidence="1">Uncharacterized protein</fullName>
    </submittedName>
</protein>
<dbReference type="AlphaFoldDB" id="A0A371GLT7"/>
<accession>A0A371GLT7</accession>
<name>A0A371GLT7_MUCPR</name>
<dbReference type="Proteomes" id="UP000257109">
    <property type="component" value="Unassembled WGS sequence"/>
</dbReference>
<reference evidence="1" key="1">
    <citation type="submission" date="2018-05" db="EMBL/GenBank/DDBJ databases">
        <title>Draft genome of Mucuna pruriens seed.</title>
        <authorList>
            <person name="Nnadi N.E."/>
            <person name="Vos R."/>
            <person name="Hasami M.H."/>
            <person name="Devisetty U.K."/>
            <person name="Aguiy J.C."/>
        </authorList>
    </citation>
    <scope>NUCLEOTIDE SEQUENCE [LARGE SCALE GENOMIC DNA]</scope>
    <source>
        <strain evidence="1">JCA_2017</strain>
    </source>
</reference>
<feature type="non-terminal residue" evidence="1">
    <location>
        <position position="1"/>
    </location>
</feature>
<keyword evidence="2" id="KW-1185">Reference proteome</keyword>
<comment type="caution">
    <text evidence="1">The sequence shown here is derived from an EMBL/GenBank/DDBJ whole genome shotgun (WGS) entry which is preliminary data.</text>
</comment>
<organism evidence="1 2">
    <name type="scientific">Mucuna pruriens</name>
    <name type="common">Velvet bean</name>
    <name type="synonym">Dolichos pruriens</name>
    <dbReference type="NCBI Taxonomy" id="157652"/>
    <lineage>
        <taxon>Eukaryota</taxon>
        <taxon>Viridiplantae</taxon>
        <taxon>Streptophyta</taxon>
        <taxon>Embryophyta</taxon>
        <taxon>Tracheophyta</taxon>
        <taxon>Spermatophyta</taxon>
        <taxon>Magnoliopsida</taxon>
        <taxon>eudicotyledons</taxon>
        <taxon>Gunneridae</taxon>
        <taxon>Pentapetalae</taxon>
        <taxon>rosids</taxon>
        <taxon>fabids</taxon>
        <taxon>Fabales</taxon>
        <taxon>Fabaceae</taxon>
        <taxon>Papilionoideae</taxon>
        <taxon>50 kb inversion clade</taxon>
        <taxon>NPAAA clade</taxon>
        <taxon>indigoferoid/millettioid clade</taxon>
        <taxon>Phaseoleae</taxon>
        <taxon>Mucuna</taxon>
    </lineage>
</organism>
<proteinExistence type="predicted"/>
<sequence length="128" mass="15255">MENKEHAINRPPLFKEQNNDCWKQRMIVFFDTCHIDMWDIVDNGNYNPTKGDGIKIPISSWNEEKKKEYEKVHSCKSSKEIWDNLALAYEGALQWYELFKMQNHENIDQILPRQWKPQVTALKASKDL</sequence>
<evidence type="ECO:0000313" key="1">
    <source>
        <dbReference type="EMBL" id="RDX91273.1"/>
    </source>
</evidence>
<gene>
    <name evidence="1" type="ORF">CR513_26767</name>
</gene>
<dbReference type="OrthoDB" id="1418274at2759"/>
<dbReference type="EMBL" id="QJKJ01005170">
    <property type="protein sequence ID" value="RDX91273.1"/>
    <property type="molecule type" value="Genomic_DNA"/>
</dbReference>